<dbReference type="Proteomes" id="UP000293952">
    <property type="component" value="Unassembled WGS sequence"/>
</dbReference>
<dbReference type="EMBL" id="SETE01000002">
    <property type="protein sequence ID" value="RYM35111.1"/>
    <property type="molecule type" value="Genomic_DNA"/>
</dbReference>
<dbReference type="PROSITE" id="PS51257">
    <property type="entry name" value="PROKAR_LIPOPROTEIN"/>
    <property type="match status" value="1"/>
</dbReference>
<gene>
    <name evidence="1" type="ORF">ERX46_06965</name>
</gene>
<accession>A0A4Q4KNT1</accession>
<protein>
    <recommendedName>
        <fullName evidence="3">Lipoprotein</fullName>
    </recommendedName>
</protein>
<organism evidence="1 2">
    <name type="scientific">Brumimicrobium glaciale</name>
    <dbReference type="NCBI Taxonomy" id="200475"/>
    <lineage>
        <taxon>Bacteria</taxon>
        <taxon>Pseudomonadati</taxon>
        <taxon>Bacteroidota</taxon>
        <taxon>Flavobacteriia</taxon>
        <taxon>Flavobacteriales</taxon>
        <taxon>Crocinitomicaceae</taxon>
        <taxon>Brumimicrobium</taxon>
    </lineage>
</organism>
<evidence type="ECO:0000313" key="1">
    <source>
        <dbReference type="EMBL" id="RYM35111.1"/>
    </source>
</evidence>
<proteinExistence type="predicted"/>
<keyword evidence="2" id="KW-1185">Reference proteome</keyword>
<sequence>MKKVLFVGMVFGAMALTSCKKDYKCEVGSGDTKIVTEYKDLTQSEADAQEKDCETGIIKGTWSLDL</sequence>
<dbReference type="AlphaFoldDB" id="A0A4Q4KNT1"/>
<dbReference type="OrthoDB" id="676461at2"/>
<evidence type="ECO:0008006" key="3">
    <source>
        <dbReference type="Google" id="ProtNLM"/>
    </source>
</evidence>
<dbReference type="RefSeq" id="WP_130093119.1">
    <property type="nucleotide sequence ID" value="NZ_SETE01000002.1"/>
</dbReference>
<reference evidence="1 2" key="1">
    <citation type="submission" date="2019-02" db="EMBL/GenBank/DDBJ databases">
        <title>Genome sequence of the sea-ice species Brumimicrobium glaciale.</title>
        <authorList>
            <person name="Bowman J.P."/>
        </authorList>
    </citation>
    <scope>NUCLEOTIDE SEQUENCE [LARGE SCALE GENOMIC DNA]</scope>
    <source>
        <strain evidence="1 2">IC156</strain>
    </source>
</reference>
<comment type="caution">
    <text evidence="1">The sequence shown here is derived from an EMBL/GenBank/DDBJ whole genome shotgun (WGS) entry which is preliminary data.</text>
</comment>
<name>A0A4Q4KNT1_9FLAO</name>
<evidence type="ECO:0000313" key="2">
    <source>
        <dbReference type="Proteomes" id="UP000293952"/>
    </source>
</evidence>